<protein>
    <recommendedName>
        <fullName evidence="5">Cytochrome b5 heme-binding domain-containing protein</fullName>
    </recommendedName>
</protein>
<evidence type="ECO:0000256" key="2">
    <source>
        <dbReference type="ARBA" id="ARBA00023121"/>
    </source>
</evidence>
<feature type="compositionally biased region" description="Basic and acidic residues" evidence="4">
    <location>
        <begin position="107"/>
        <end position="117"/>
    </location>
</feature>
<evidence type="ECO:0000256" key="1">
    <source>
        <dbReference type="ARBA" id="ARBA00022665"/>
    </source>
</evidence>
<dbReference type="InterPro" id="IPR050577">
    <property type="entry name" value="MAPR/NEUFC/NENF-like"/>
</dbReference>
<dbReference type="PANTHER" id="PTHR10281">
    <property type="entry name" value="MEMBRANE-ASSOCIATED PROGESTERONE RECEPTOR COMPONENT-RELATED"/>
    <property type="match status" value="1"/>
</dbReference>
<keyword evidence="7" id="KW-1185">Reference proteome</keyword>
<feature type="region of interest" description="Disordered" evidence="4">
    <location>
        <begin position="85"/>
        <end position="127"/>
    </location>
</feature>
<dbReference type="GO" id="GO:0005783">
    <property type="term" value="C:endoplasmic reticulum"/>
    <property type="evidence" value="ECO:0007669"/>
    <property type="project" value="TreeGrafter"/>
</dbReference>
<reference evidence="6 7" key="1">
    <citation type="journal article" date="2019" name="Nat. Plants">
        <title>Genome sequencing of Musa balbisiana reveals subgenome evolution and function divergence in polyploid bananas.</title>
        <authorList>
            <person name="Yao X."/>
        </authorList>
    </citation>
    <scope>NUCLEOTIDE SEQUENCE [LARGE SCALE GENOMIC DNA]</scope>
    <source>
        <strain evidence="7">cv. DH-PKW</strain>
        <tissue evidence="6">Leaves</tissue>
    </source>
</reference>
<evidence type="ECO:0000256" key="4">
    <source>
        <dbReference type="SAM" id="MobiDB-lite"/>
    </source>
</evidence>
<evidence type="ECO:0000259" key="5">
    <source>
        <dbReference type="Pfam" id="PF00173"/>
    </source>
</evidence>
<dbReference type="SUPFAM" id="SSF55856">
    <property type="entry name" value="Cytochrome b5-like heme/steroid binding domain"/>
    <property type="match status" value="1"/>
</dbReference>
<dbReference type="InterPro" id="IPR001199">
    <property type="entry name" value="Cyt_B5-like_heme/steroid-bd"/>
</dbReference>
<keyword evidence="2" id="KW-0446">Lipid-binding</keyword>
<comment type="caution">
    <text evidence="6">The sequence shown here is derived from an EMBL/GenBank/DDBJ whole genome shotgun (WGS) entry which is preliminary data.</text>
</comment>
<dbReference type="PROSITE" id="PS51257">
    <property type="entry name" value="PROKAR_LIPOPROTEIN"/>
    <property type="match status" value="1"/>
</dbReference>
<dbReference type="InterPro" id="IPR036400">
    <property type="entry name" value="Cyt_B5-like_heme/steroid_sf"/>
</dbReference>
<organism evidence="6 7">
    <name type="scientific">Musa balbisiana</name>
    <name type="common">Banana</name>
    <dbReference type="NCBI Taxonomy" id="52838"/>
    <lineage>
        <taxon>Eukaryota</taxon>
        <taxon>Viridiplantae</taxon>
        <taxon>Streptophyta</taxon>
        <taxon>Embryophyta</taxon>
        <taxon>Tracheophyta</taxon>
        <taxon>Spermatophyta</taxon>
        <taxon>Magnoliopsida</taxon>
        <taxon>Liliopsida</taxon>
        <taxon>Zingiberales</taxon>
        <taxon>Musaceae</taxon>
        <taxon>Musa</taxon>
    </lineage>
</organism>
<dbReference type="GO" id="GO:0005496">
    <property type="term" value="F:steroid binding"/>
    <property type="evidence" value="ECO:0007669"/>
    <property type="project" value="UniProtKB-KW"/>
</dbReference>
<comment type="similarity">
    <text evidence="3">Belongs to the cytochrome b5 family. MAPR subfamily.</text>
</comment>
<dbReference type="Pfam" id="PF00173">
    <property type="entry name" value="Cyt-b5"/>
    <property type="match status" value="1"/>
</dbReference>
<dbReference type="PANTHER" id="PTHR10281:SF45">
    <property type="entry name" value="MEMBRANE STEROID-BINDING PROTEIN 2"/>
    <property type="match status" value="1"/>
</dbReference>
<gene>
    <name evidence="6" type="ORF">C4D60_Mb02t11810</name>
</gene>
<dbReference type="EMBL" id="PYDT01000011">
    <property type="protein sequence ID" value="THU44859.1"/>
    <property type="molecule type" value="Genomic_DNA"/>
</dbReference>
<sequence length="127" mass="13682">MAIKGQVYDVTQSSAVVPRMFYGPGGPYALFACKDASRALAKTVRLVIILALVPLSLRPCKKEYKFMSKYVKVGTIKKTVNVTEGSDVGTSDTVERIAETTKGTSSQEDHDAQKEDVTAALGAKAEH</sequence>
<keyword evidence="1" id="KW-0754">Steroid-binding</keyword>
<dbReference type="Gene3D" id="3.10.120.10">
    <property type="entry name" value="Cytochrome b5-like heme/steroid binding domain"/>
    <property type="match status" value="1"/>
</dbReference>
<evidence type="ECO:0000313" key="7">
    <source>
        <dbReference type="Proteomes" id="UP000317650"/>
    </source>
</evidence>
<dbReference type="AlphaFoldDB" id="A0A4S8IAW1"/>
<dbReference type="STRING" id="52838.A0A4S8IAW1"/>
<evidence type="ECO:0000313" key="6">
    <source>
        <dbReference type="EMBL" id="THU44859.1"/>
    </source>
</evidence>
<dbReference type="Proteomes" id="UP000317650">
    <property type="component" value="Chromosome 2"/>
</dbReference>
<evidence type="ECO:0000256" key="3">
    <source>
        <dbReference type="ARBA" id="ARBA00038357"/>
    </source>
</evidence>
<feature type="domain" description="Cytochrome b5 heme-binding" evidence="5">
    <location>
        <begin position="1"/>
        <end position="44"/>
    </location>
</feature>
<name>A0A4S8IAW1_MUSBA</name>
<proteinExistence type="inferred from homology"/>
<dbReference type="GO" id="GO:0016020">
    <property type="term" value="C:membrane"/>
    <property type="evidence" value="ECO:0007669"/>
    <property type="project" value="TreeGrafter"/>
</dbReference>
<accession>A0A4S8IAW1</accession>